<dbReference type="GO" id="GO:0005634">
    <property type="term" value="C:nucleus"/>
    <property type="evidence" value="ECO:0007669"/>
    <property type="project" value="UniProtKB-SubCell"/>
</dbReference>
<keyword evidence="4" id="KW-0862">Zinc</keyword>
<name>W2NWW7_PHYNI</name>
<evidence type="ECO:0000256" key="3">
    <source>
        <dbReference type="ARBA" id="ARBA00022771"/>
    </source>
</evidence>
<organism evidence="7">
    <name type="scientific">Phytophthora nicotianae</name>
    <name type="common">Potato buckeye rot agent</name>
    <name type="synonym">Phytophthora parasitica</name>
    <dbReference type="NCBI Taxonomy" id="4792"/>
    <lineage>
        <taxon>Eukaryota</taxon>
        <taxon>Sar</taxon>
        <taxon>Stramenopiles</taxon>
        <taxon>Oomycota</taxon>
        <taxon>Peronosporomycetes</taxon>
        <taxon>Peronosporales</taxon>
        <taxon>Peronosporaceae</taxon>
        <taxon>Phytophthora</taxon>
    </lineage>
</organism>
<keyword evidence="2" id="KW-0479">Metal-binding</keyword>
<dbReference type="PANTHER" id="PTHR46481:SF10">
    <property type="entry name" value="ZINC FINGER BED DOMAIN-CONTAINING PROTEIN 39"/>
    <property type="match status" value="1"/>
</dbReference>
<sequence length="545" mass="61287">AVPNRHILGGRILDEYAEQHLIEQRNDVRAVQDRSGGRVNFLSDVWETIAKQHVLGCMVTQAATPTNKATRQAEDRNDARPTAEQMEEVIEELLASGWNVGAVVTDNAGQCGRARRILALRYPKISFIHCFAHDIYNLVEAVLKTVFQQISADAAGVASYLNTSTSKWLVRAMKAMHKRYGASFAIFTLCETRWNSMQACFASLLRARGALEDIIFSYRNSNEMTEKLRVLGKNEFWTKLETAEKIVRPLCTASFRLQRDENTVADVVLSYMEIYRGFASTEFSDSLVELVETRWNACEQPLFILVFFFILNMQSKHGSCLRLSSQRLMIDDTGLRGEMFTWFKGSYSTSRAVDFKKDSVVTFWEYERDANKDSKLPVLALTSLSVAVNTATCERLFSELALIPTPKRNRMSIRKTAKHQIMRQFVREKNRREKVMPTASKKLLRTIDPRERPCITTPQNSARSTPARTTPARTTPAQTTAARTTAASTTPARTTSSNPTPAAAETPSQEPGGIFTTPNRQIQAQLHSAPPARVLLPSSKTLEQM</sequence>
<evidence type="ECO:0000313" key="7">
    <source>
        <dbReference type="EMBL" id="ETM53232.1"/>
    </source>
</evidence>
<evidence type="ECO:0000256" key="5">
    <source>
        <dbReference type="ARBA" id="ARBA00023242"/>
    </source>
</evidence>
<dbReference type="AlphaFoldDB" id="W2NWW7"/>
<accession>W2NWW7</accession>
<gene>
    <name evidence="7" type="ORF">L914_03275</name>
</gene>
<dbReference type="InterPro" id="IPR052035">
    <property type="entry name" value="ZnF_BED_domain_contain"/>
</dbReference>
<reference evidence="7" key="1">
    <citation type="submission" date="2013-11" db="EMBL/GenBank/DDBJ databases">
        <title>The Genome Sequence of Phytophthora parasitica IAC_01/95.</title>
        <authorList>
            <consortium name="The Broad Institute Genomics Platform"/>
            <person name="Russ C."/>
            <person name="Tyler B."/>
            <person name="Panabieres F."/>
            <person name="Shan W."/>
            <person name="Tripathy S."/>
            <person name="Grunwald N."/>
            <person name="Machado M."/>
            <person name="Johnson C.S."/>
            <person name="Arredondo F."/>
            <person name="Hong C."/>
            <person name="Coffey M."/>
            <person name="Young S.K."/>
            <person name="Zeng Q."/>
            <person name="Gargeya S."/>
            <person name="Fitzgerald M."/>
            <person name="Abouelleil A."/>
            <person name="Alvarado L."/>
            <person name="Chapman S.B."/>
            <person name="Gainer-Dewar J."/>
            <person name="Goldberg J."/>
            <person name="Griggs A."/>
            <person name="Gujja S."/>
            <person name="Hansen M."/>
            <person name="Howarth C."/>
            <person name="Imamovic A."/>
            <person name="Ireland A."/>
            <person name="Larimer J."/>
            <person name="McCowan C."/>
            <person name="Murphy C."/>
            <person name="Pearson M."/>
            <person name="Poon T.W."/>
            <person name="Priest M."/>
            <person name="Roberts A."/>
            <person name="Saif S."/>
            <person name="Shea T."/>
            <person name="Sykes S."/>
            <person name="Wortman J."/>
            <person name="Nusbaum C."/>
            <person name="Birren B."/>
        </authorList>
    </citation>
    <scope>NUCLEOTIDE SEQUENCE [LARGE SCALE GENOMIC DNA]</scope>
    <source>
        <strain evidence="7">IAC_01/95</strain>
    </source>
</reference>
<dbReference type="VEuPathDB" id="FungiDB:PPTG_07982"/>
<comment type="subcellular location">
    <subcellularLocation>
        <location evidence="1">Nucleus</location>
    </subcellularLocation>
</comment>
<evidence type="ECO:0000256" key="2">
    <source>
        <dbReference type="ARBA" id="ARBA00022723"/>
    </source>
</evidence>
<feature type="non-terminal residue" evidence="7">
    <location>
        <position position="1"/>
    </location>
</feature>
<dbReference type="InterPro" id="IPR012337">
    <property type="entry name" value="RNaseH-like_sf"/>
</dbReference>
<keyword evidence="3" id="KW-0863">Zinc-finger</keyword>
<dbReference type="EMBL" id="KI691416">
    <property type="protein sequence ID" value="ETM53232.1"/>
    <property type="molecule type" value="Genomic_DNA"/>
</dbReference>
<protein>
    <submittedName>
        <fullName evidence="7">Uncharacterized protein</fullName>
    </submittedName>
</protein>
<dbReference type="Proteomes" id="UP000054532">
    <property type="component" value="Unassembled WGS sequence"/>
</dbReference>
<keyword evidence="5" id="KW-0539">Nucleus</keyword>
<dbReference type="PANTHER" id="PTHR46481">
    <property type="entry name" value="ZINC FINGER BED DOMAIN-CONTAINING PROTEIN 4"/>
    <property type="match status" value="1"/>
</dbReference>
<evidence type="ECO:0000256" key="1">
    <source>
        <dbReference type="ARBA" id="ARBA00004123"/>
    </source>
</evidence>
<dbReference type="SUPFAM" id="SSF53098">
    <property type="entry name" value="Ribonuclease H-like"/>
    <property type="match status" value="1"/>
</dbReference>
<feature type="region of interest" description="Disordered" evidence="6">
    <location>
        <begin position="429"/>
        <end position="519"/>
    </location>
</feature>
<proteinExistence type="predicted"/>
<evidence type="ECO:0000256" key="4">
    <source>
        <dbReference type="ARBA" id="ARBA00022833"/>
    </source>
</evidence>
<evidence type="ECO:0000256" key="6">
    <source>
        <dbReference type="SAM" id="MobiDB-lite"/>
    </source>
</evidence>
<feature type="compositionally biased region" description="Low complexity" evidence="6">
    <location>
        <begin position="461"/>
        <end position="508"/>
    </location>
</feature>
<dbReference type="GO" id="GO:0008270">
    <property type="term" value="F:zinc ion binding"/>
    <property type="evidence" value="ECO:0007669"/>
    <property type="project" value="UniProtKB-KW"/>
</dbReference>